<feature type="non-terminal residue" evidence="2">
    <location>
        <position position="107"/>
    </location>
</feature>
<dbReference type="AlphaFoldDB" id="A0A6J4HBK6"/>
<gene>
    <name evidence="2" type="ORF">AVDCRST_MAG57-368</name>
</gene>
<proteinExistence type="predicted"/>
<feature type="non-terminal residue" evidence="2">
    <location>
        <position position="1"/>
    </location>
</feature>
<name>A0A6J4HBK6_9ACTN</name>
<sequence>GGPLPAGGEHRVRLRALRGAGAGQHRRPLPQPLPALPVVAACRRPAGRPGQRVPLGDGADRAGGEVGQGLAGGPPLHGVRPPPAQPAGARGRHTGRPRPGALAPLAL</sequence>
<evidence type="ECO:0000256" key="1">
    <source>
        <dbReference type="SAM" id="MobiDB-lite"/>
    </source>
</evidence>
<accession>A0A6J4HBK6</accession>
<organism evidence="2">
    <name type="scientific">uncultured Blastococcus sp</name>
    <dbReference type="NCBI Taxonomy" id="217144"/>
    <lineage>
        <taxon>Bacteria</taxon>
        <taxon>Bacillati</taxon>
        <taxon>Actinomycetota</taxon>
        <taxon>Actinomycetes</taxon>
        <taxon>Geodermatophilales</taxon>
        <taxon>Geodermatophilaceae</taxon>
        <taxon>Blastococcus</taxon>
        <taxon>environmental samples</taxon>
    </lineage>
</organism>
<dbReference type="EMBL" id="CADCTI010000035">
    <property type="protein sequence ID" value="CAA9216883.1"/>
    <property type="molecule type" value="Genomic_DNA"/>
</dbReference>
<feature type="region of interest" description="Disordered" evidence="1">
    <location>
        <begin position="1"/>
        <end position="107"/>
    </location>
</feature>
<evidence type="ECO:0000313" key="2">
    <source>
        <dbReference type="EMBL" id="CAA9216883.1"/>
    </source>
</evidence>
<reference evidence="2" key="1">
    <citation type="submission" date="2020-02" db="EMBL/GenBank/DDBJ databases">
        <authorList>
            <person name="Meier V. D."/>
        </authorList>
    </citation>
    <scope>NUCLEOTIDE SEQUENCE</scope>
    <source>
        <strain evidence="2">AVDCRST_MAG57</strain>
    </source>
</reference>
<protein>
    <submittedName>
        <fullName evidence="2">Uncharacterized protein</fullName>
    </submittedName>
</protein>